<evidence type="ECO:0000313" key="1">
    <source>
        <dbReference type="EMBL" id="RRT47733.1"/>
    </source>
</evidence>
<organism evidence="1 2">
    <name type="scientific">Ensete ventricosum</name>
    <name type="common">Abyssinian banana</name>
    <name type="synonym">Musa ensete</name>
    <dbReference type="NCBI Taxonomy" id="4639"/>
    <lineage>
        <taxon>Eukaryota</taxon>
        <taxon>Viridiplantae</taxon>
        <taxon>Streptophyta</taxon>
        <taxon>Embryophyta</taxon>
        <taxon>Tracheophyta</taxon>
        <taxon>Spermatophyta</taxon>
        <taxon>Magnoliopsida</taxon>
        <taxon>Liliopsida</taxon>
        <taxon>Zingiberales</taxon>
        <taxon>Musaceae</taxon>
        <taxon>Ensete</taxon>
    </lineage>
</organism>
<evidence type="ECO:0000313" key="2">
    <source>
        <dbReference type="Proteomes" id="UP000287651"/>
    </source>
</evidence>
<dbReference type="EMBL" id="AMZH03014383">
    <property type="protein sequence ID" value="RRT47733.1"/>
    <property type="molecule type" value="Genomic_DNA"/>
</dbReference>
<evidence type="ECO:0008006" key="3">
    <source>
        <dbReference type="Google" id="ProtNLM"/>
    </source>
</evidence>
<accession>A0A426Y7M9</accession>
<dbReference type="SUPFAM" id="SSF51126">
    <property type="entry name" value="Pectin lyase-like"/>
    <property type="match status" value="1"/>
</dbReference>
<comment type="caution">
    <text evidence="1">The sequence shown here is derived from an EMBL/GenBank/DDBJ whole genome shotgun (WGS) entry which is preliminary data.</text>
</comment>
<gene>
    <name evidence="1" type="ORF">B296_00019911</name>
</gene>
<sequence>MAAYTGPAECIRRTSRFHGEDEGDGSGAVEAFEYSATACRVHTASLADFGGVGDGATSNTAAFSAAVTHLSQFASDGGGMLFVPAGRWLTGPFNLTSSFTLFLHRDAVILATRVTCRLGSPHRPPHPLYSFLRMNNTVWRTFYQII</sequence>
<reference evidence="1 2" key="1">
    <citation type="journal article" date="2014" name="Agronomy (Basel)">
        <title>A Draft Genome Sequence for Ensete ventricosum, the Drought-Tolerant Tree Against Hunger.</title>
        <authorList>
            <person name="Harrison J."/>
            <person name="Moore K.A."/>
            <person name="Paszkiewicz K."/>
            <person name="Jones T."/>
            <person name="Grant M."/>
            <person name="Ambacheew D."/>
            <person name="Muzemil S."/>
            <person name="Studholme D.J."/>
        </authorList>
    </citation>
    <scope>NUCLEOTIDE SEQUENCE [LARGE SCALE GENOMIC DNA]</scope>
</reference>
<dbReference type="AlphaFoldDB" id="A0A426Y7M9"/>
<name>A0A426Y7M9_ENSVE</name>
<dbReference type="InterPro" id="IPR051801">
    <property type="entry name" value="GH28_Enzymes"/>
</dbReference>
<dbReference type="PANTHER" id="PTHR31339:SF66">
    <property type="entry name" value="OS06G0106800 PROTEIN"/>
    <property type="match status" value="1"/>
</dbReference>
<dbReference type="PANTHER" id="PTHR31339">
    <property type="entry name" value="PECTIN LYASE-RELATED"/>
    <property type="match status" value="1"/>
</dbReference>
<dbReference type="InterPro" id="IPR012334">
    <property type="entry name" value="Pectin_lyas_fold"/>
</dbReference>
<proteinExistence type="predicted"/>
<dbReference type="InterPro" id="IPR011050">
    <property type="entry name" value="Pectin_lyase_fold/virulence"/>
</dbReference>
<protein>
    <recommendedName>
        <fullName evidence="3">Pectate lyase superfamily protein domain-containing protein</fullName>
    </recommendedName>
</protein>
<dbReference type="Gene3D" id="2.160.20.10">
    <property type="entry name" value="Single-stranded right-handed beta-helix, Pectin lyase-like"/>
    <property type="match status" value="1"/>
</dbReference>
<dbReference type="Proteomes" id="UP000287651">
    <property type="component" value="Unassembled WGS sequence"/>
</dbReference>